<dbReference type="SUPFAM" id="SSF53335">
    <property type="entry name" value="S-adenosyl-L-methionine-dependent methyltransferases"/>
    <property type="match status" value="1"/>
</dbReference>
<dbReference type="EMBL" id="SRXW01000001">
    <property type="protein sequence ID" value="TGY90321.1"/>
    <property type="molecule type" value="Genomic_DNA"/>
</dbReference>
<keyword evidence="7" id="KW-1185">Reference proteome</keyword>
<dbReference type="Pfam" id="PF01555">
    <property type="entry name" value="N6_N4_Mtase"/>
    <property type="match status" value="1"/>
</dbReference>
<dbReference type="EC" id="2.1.1.-" evidence="4"/>
<gene>
    <name evidence="6" type="ORF">E5163_04125</name>
</gene>
<dbReference type="SUPFAM" id="SSF110849">
    <property type="entry name" value="ParB/Sulfiredoxin"/>
    <property type="match status" value="1"/>
</dbReference>
<dbReference type="PIRSF" id="PIRSF036758">
    <property type="entry name" value="Aden_M_ParB"/>
    <property type="match status" value="1"/>
</dbReference>
<dbReference type="Proteomes" id="UP000308054">
    <property type="component" value="Unassembled WGS sequence"/>
</dbReference>
<reference evidence="6 7" key="1">
    <citation type="journal article" date="2017" name="Int. J. Syst. Evol. Microbiol.">
        <title>Marinicauda algicola sp. nov., isolated from a marine red alga Rhodosorus marinus.</title>
        <authorList>
            <person name="Jeong S.E."/>
            <person name="Jeon S.H."/>
            <person name="Chun B.H."/>
            <person name="Kim D.W."/>
            <person name="Jeon C.O."/>
        </authorList>
    </citation>
    <scope>NUCLEOTIDE SEQUENCE [LARGE SCALE GENOMIC DNA]</scope>
    <source>
        <strain evidence="6 7">JCM 31718</strain>
    </source>
</reference>
<dbReference type="InterPro" id="IPR001091">
    <property type="entry name" value="RM_Methyltransferase"/>
</dbReference>
<evidence type="ECO:0000313" key="6">
    <source>
        <dbReference type="EMBL" id="TGY90321.1"/>
    </source>
</evidence>
<accession>A0A4S2H4I9</accession>
<evidence type="ECO:0000256" key="4">
    <source>
        <dbReference type="RuleBase" id="RU362026"/>
    </source>
</evidence>
<sequence length="446" mass="48538">MSSIQTARLDSVPPQIPNHLHLIEIAFDDLVLPSRELRKHPASQIRKLAKSIERFGFVTPILVDAKGEVIAGLARIAAAKKLGRTCAPAIRIEHLSDEEIRAYRIADNKLAEGADWDLETLRIEIGELVELDFDMEAIGFEIGEIDVLLDDGGDEEPAIPDTPDVPVTLLGDVWQIGPHRLVCGDSLKPEIYDALLGVETADAVFTDAPYNVPVDKHISGLGKIKHREFAMASGEMSEEAFAGFLKTVHSHLAARMKPGGIAFSCMDWRSISPLIQAGEACGFDLLNLAVWDKGTGGMGSLYRSQHELIAVFKKPGASHRNNVELGKHGRNRTNVWAYPGCNGGSKERGELLKLHPTVKPTALIADALRDVTARGEIVLDVFGGSGSTMLAAEQTGRVARLIELDPGYCDVIVERFARAFGVEAVLEATGERFTDVRESRGGDDER</sequence>
<dbReference type="CDD" id="cd16403">
    <property type="entry name" value="ParB_N_like_MT"/>
    <property type="match status" value="1"/>
</dbReference>
<name>A0A4S2H4I9_9PROT</name>
<keyword evidence="2" id="KW-0808">Transferase</keyword>
<dbReference type="Pfam" id="PF02195">
    <property type="entry name" value="ParB_N"/>
    <property type="match status" value="1"/>
</dbReference>
<dbReference type="InterPro" id="IPR036086">
    <property type="entry name" value="ParB/Sulfiredoxin_sf"/>
</dbReference>
<protein>
    <recommendedName>
        <fullName evidence="4">Methyltransferase</fullName>
        <ecNumber evidence="4">2.1.1.-</ecNumber>
    </recommendedName>
</protein>
<evidence type="ECO:0000256" key="1">
    <source>
        <dbReference type="ARBA" id="ARBA00022603"/>
    </source>
</evidence>
<dbReference type="InterPro" id="IPR002941">
    <property type="entry name" value="DNA_methylase_N4/N6"/>
</dbReference>
<dbReference type="GO" id="GO:0008170">
    <property type="term" value="F:N-methyltransferase activity"/>
    <property type="evidence" value="ECO:0007669"/>
    <property type="project" value="InterPro"/>
</dbReference>
<dbReference type="InterPro" id="IPR003115">
    <property type="entry name" value="ParB_N"/>
</dbReference>
<feature type="domain" description="ParB-like N-terminal" evidence="5">
    <location>
        <begin position="23"/>
        <end position="109"/>
    </location>
</feature>
<dbReference type="GO" id="GO:0005694">
    <property type="term" value="C:chromosome"/>
    <property type="evidence" value="ECO:0007669"/>
    <property type="project" value="TreeGrafter"/>
</dbReference>
<dbReference type="GO" id="GO:0032259">
    <property type="term" value="P:methylation"/>
    <property type="evidence" value="ECO:0007669"/>
    <property type="project" value="UniProtKB-KW"/>
</dbReference>
<comment type="catalytic activity">
    <reaction evidence="3">
        <text>a 2'-deoxyadenosine in DNA + S-adenosyl-L-methionine = an N(6)-methyl-2'-deoxyadenosine in DNA + S-adenosyl-L-homocysteine + H(+)</text>
        <dbReference type="Rhea" id="RHEA:15197"/>
        <dbReference type="Rhea" id="RHEA-COMP:12418"/>
        <dbReference type="Rhea" id="RHEA-COMP:12419"/>
        <dbReference type="ChEBI" id="CHEBI:15378"/>
        <dbReference type="ChEBI" id="CHEBI:57856"/>
        <dbReference type="ChEBI" id="CHEBI:59789"/>
        <dbReference type="ChEBI" id="CHEBI:90615"/>
        <dbReference type="ChEBI" id="CHEBI:90616"/>
        <dbReference type="EC" id="2.1.1.72"/>
    </reaction>
</comment>
<dbReference type="InterPro" id="IPR050336">
    <property type="entry name" value="Chromosome_partition/occlusion"/>
</dbReference>
<proteinExistence type="inferred from homology"/>
<dbReference type="GO" id="GO:0007059">
    <property type="term" value="P:chromosome segregation"/>
    <property type="evidence" value="ECO:0007669"/>
    <property type="project" value="TreeGrafter"/>
</dbReference>
<dbReference type="Gene3D" id="3.90.1530.10">
    <property type="entry name" value="Conserved hypothetical protein from pyrococcus furiosus pfu- 392566-001, ParB domain"/>
    <property type="match status" value="1"/>
</dbReference>
<evidence type="ECO:0000259" key="5">
    <source>
        <dbReference type="SMART" id="SM00470"/>
    </source>
</evidence>
<evidence type="ECO:0000256" key="2">
    <source>
        <dbReference type="ARBA" id="ARBA00022679"/>
    </source>
</evidence>
<dbReference type="OrthoDB" id="7806498at2"/>
<dbReference type="RefSeq" id="WP_135994819.1">
    <property type="nucleotide sequence ID" value="NZ_CP071057.1"/>
</dbReference>
<evidence type="ECO:0000313" key="7">
    <source>
        <dbReference type="Proteomes" id="UP000308054"/>
    </source>
</evidence>
<dbReference type="AlphaFoldDB" id="A0A4S2H4I9"/>
<comment type="caution">
    <text evidence="6">The sequence shown here is derived from an EMBL/GenBank/DDBJ whole genome shotgun (WGS) entry which is preliminary data.</text>
</comment>
<dbReference type="Gene3D" id="3.40.50.150">
    <property type="entry name" value="Vaccinia Virus protein VP39"/>
    <property type="match status" value="1"/>
</dbReference>
<organism evidence="6 7">
    <name type="scientific">Marinicauda algicola</name>
    <dbReference type="NCBI Taxonomy" id="2029849"/>
    <lineage>
        <taxon>Bacteria</taxon>
        <taxon>Pseudomonadati</taxon>
        <taxon>Pseudomonadota</taxon>
        <taxon>Alphaproteobacteria</taxon>
        <taxon>Maricaulales</taxon>
        <taxon>Maricaulaceae</taxon>
        <taxon>Marinicauda</taxon>
    </lineage>
</organism>
<dbReference type="InterPro" id="IPR029063">
    <property type="entry name" value="SAM-dependent_MTases_sf"/>
</dbReference>
<comment type="similarity">
    <text evidence="4">Belongs to the N(4)/N(6)-methyltransferase family.</text>
</comment>
<dbReference type="PRINTS" id="PR00508">
    <property type="entry name" value="S21N4MTFRASE"/>
</dbReference>
<keyword evidence="1 6" id="KW-0489">Methyltransferase</keyword>
<dbReference type="SMART" id="SM00470">
    <property type="entry name" value="ParB"/>
    <property type="match status" value="1"/>
</dbReference>
<dbReference type="GO" id="GO:0009007">
    <property type="term" value="F:site-specific DNA-methyltransferase (adenine-specific) activity"/>
    <property type="evidence" value="ECO:0007669"/>
    <property type="project" value="UniProtKB-EC"/>
</dbReference>
<evidence type="ECO:0000256" key="3">
    <source>
        <dbReference type="ARBA" id="ARBA00047942"/>
    </source>
</evidence>
<dbReference type="PANTHER" id="PTHR33375:SF1">
    <property type="entry name" value="CHROMOSOME-PARTITIONING PROTEIN PARB-RELATED"/>
    <property type="match status" value="1"/>
</dbReference>
<dbReference type="InterPro" id="IPR015840">
    <property type="entry name" value="DNA_MeTrfase_ParB"/>
</dbReference>
<dbReference type="PANTHER" id="PTHR33375">
    <property type="entry name" value="CHROMOSOME-PARTITIONING PROTEIN PARB-RELATED"/>
    <property type="match status" value="1"/>
</dbReference>
<dbReference type="GO" id="GO:0003677">
    <property type="term" value="F:DNA binding"/>
    <property type="evidence" value="ECO:0007669"/>
    <property type="project" value="InterPro"/>
</dbReference>